<feature type="region of interest" description="Disordered" evidence="1">
    <location>
        <begin position="49"/>
        <end position="69"/>
    </location>
</feature>
<dbReference type="Proteomes" id="UP001430953">
    <property type="component" value="Unassembled WGS sequence"/>
</dbReference>
<evidence type="ECO:0000313" key="2">
    <source>
        <dbReference type="EMBL" id="KAL0104205.1"/>
    </source>
</evidence>
<evidence type="ECO:0000313" key="3">
    <source>
        <dbReference type="Proteomes" id="UP001430953"/>
    </source>
</evidence>
<proteinExistence type="predicted"/>
<organism evidence="2 3">
    <name type="scientific">Cardiocondyla obscurior</name>
    <dbReference type="NCBI Taxonomy" id="286306"/>
    <lineage>
        <taxon>Eukaryota</taxon>
        <taxon>Metazoa</taxon>
        <taxon>Ecdysozoa</taxon>
        <taxon>Arthropoda</taxon>
        <taxon>Hexapoda</taxon>
        <taxon>Insecta</taxon>
        <taxon>Pterygota</taxon>
        <taxon>Neoptera</taxon>
        <taxon>Endopterygota</taxon>
        <taxon>Hymenoptera</taxon>
        <taxon>Apocrita</taxon>
        <taxon>Aculeata</taxon>
        <taxon>Formicoidea</taxon>
        <taxon>Formicidae</taxon>
        <taxon>Myrmicinae</taxon>
        <taxon>Cardiocondyla</taxon>
    </lineage>
</organism>
<protein>
    <recommendedName>
        <fullName evidence="4">Secreted protein</fullName>
    </recommendedName>
</protein>
<dbReference type="EMBL" id="JADYXP020000020">
    <property type="protein sequence ID" value="KAL0104205.1"/>
    <property type="molecule type" value="Genomic_DNA"/>
</dbReference>
<accession>A0AAW2EQA5</accession>
<reference evidence="2 3" key="1">
    <citation type="submission" date="2023-03" db="EMBL/GenBank/DDBJ databases">
        <title>High recombination rates correlate with genetic variation in Cardiocondyla obscurior ants.</title>
        <authorList>
            <person name="Errbii M."/>
        </authorList>
    </citation>
    <scope>NUCLEOTIDE SEQUENCE [LARGE SCALE GENOMIC DNA]</scope>
    <source>
        <strain evidence="2">Alpha-2009</strain>
        <tissue evidence="2">Whole body</tissue>
    </source>
</reference>
<comment type="caution">
    <text evidence="2">The sequence shown here is derived from an EMBL/GenBank/DDBJ whole genome shotgun (WGS) entry which is preliminary data.</text>
</comment>
<gene>
    <name evidence="2" type="ORF">PUN28_017139</name>
</gene>
<name>A0AAW2EQA5_9HYME</name>
<evidence type="ECO:0008006" key="4">
    <source>
        <dbReference type="Google" id="ProtNLM"/>
    </source>
</evidence>
<keyword evidence="3" id="KW-1185">Reference proteome</keyword>
<dbReference type="AlphaFoldDB" id="A0AAW2EQA5"/>
<sequence length="93" mass="11020">MTRCRAFAGSVQASVAFLRFGGAASRRRRRRRRRRRWRRRWWWWRRQSRDGQARGTVSVPPQSTSSRRNDACVSRFTSGYYGARGDSRVPRAT</sequence>
<evidence type="ECO:0000256" key="1">
    <source>
        <dbReference type="SAM" id="MobiDB-lite"/>
    </source>
</evidence>